<reference evidence="1 2" key="1">
    <citation type="submission" date="2021-09" db="EMBL/GenBank/DDBJ databases">
        <title>Whole genome sequence of Nocardioides sp. GBK3QG-3.</title>
        <authorList>
            <person name="Tuo L."/>
        </authorList>
    </citation>
    <scope>NUCLEOTIDE SEQUENCE [LARGE SCALE GENOMIC DNA]</scope>
    <source>
        <strain evidence="1 2">GBK3QG-3</strain>
    </source>
</reference>
<protein>
    <submittedName>
        <fullName evidence="1">Chlorophyllase</fullName>
    </submittedName>
</protein>
<dbReference type="EMBL" id="JAIQZJ010000004">
    <property type="protein sequence ID" value="MBZ5738370.1"/>
    <property type="molecule type" value="Genomic_DNA"/>
</dbReference>
<evidence type="ECO:0000313" key="2">
    <source>
        <dbReference type="Proteomes" id="UP000780875"/>
    </source>
</evidence>
<accession>A0ABS7UBJ9</accession>
<sequence length="300" mass="31652">MSTLTTPTVSVRPIALAAPDRGDDLLVHLTAPSTGTGLPVIVFSHGYGAFGASMDSYRPLVDHWADQGFVVVQPNHLDAQGLDADDPRSAELWEIRIRDLRQVIDELGTVLAAIPGLAERTETGRLAVAGHSYGATTASALVGARVVGADGTSSASAKDERVKAAVLLALTGTGGADLSPFAQEHFPFMSPDFSDLTTPSLVIAGDADDSPLSVRGPDWFTDGFRLAPGATDLLVLAGAEHSLGGITAYDDTHTTDESPDRVELIRRASTAYLCSALGTTREPWDRLRDDATELGRFESK</sequence>
<dbReference type="PANTHER" id="PTHR33428:SF14">
    <property type="entry name" value="CARBOXYLESTERASE TYPE B DOMAIN-CONTAINING PROTEIN"/>
    <property type="match status" value="1"/>
</dbReference>
<dbReference type="SUPFAM" id="SSF53474">
    <property type="entry name" value="alpha/beta-Hydrolases"/>
    <property type="match status" value="1"/>
</dbReference>
<dbReference type="Gene3D" id="3.40.50.1820">
    <property type="entry name" value="alpha/beta hydrolase"/>
    <property type="match status" value="1"/>
</dbReference>
<keyword evidence="2" id="KW-1185">Reference proteome</keyword>
<organism evidence="1 2">
    <name type="scientific">Nocardioides mangrovi</name>
    <dbReference type="NCBI Taxonomy" id="2874580"/>
    <lineage>
        <taxon>Bacteria</taxon>
        <taxon>Bacillati</taxon>
        <taxon>Actinomycetota</taxon>
        <taxon>Actinomycetes</taxon>
        <taxon>Propionibacteriales</taxon>
        <taxon>Nocardioidaceae</taxon>
        <taxon>Nocardioides</taxon>
    </lineage>
</organism>
<name>A0ABS7UBJ9_9ACTN</name>
<dbReference type="InterPro" id="IPR017395">
    <property type="entry name" value="Chlorophyllase-like"/>
</dbReference>
<dbReference type="PANTHER" id="PTHR33428">
    <property type="entry name" value="CHLOROPHYLLASE-2, CHLOROPLASTIC"/>
    <property type="match status" value="1"/>
</dbReference>
<dbReference type="InterPro" id="IPR029058">
    <property type="entry name" value="AB_hydrolase_fold"/>
</dbReference>
<proteinExistence type="predicted"/>
<evidence type="ECO:0000313" key="1">
    <source>
        <dbReference type="EMBL" id="MBZ5738370.1"/>
    </source>
</evidence>
<dbReference type="Pfam" id="PF07224">
    <property type="entry name" value="Chlorophyllase"/>
    <property type="match status" value="1"/>
</dbReference>
<comment type="caution">
    <text evidence="1">The sequence shown here is derived from an EMBL/GenBank/DDBJ whole genome shotgun (WGS) entry which is preliminary data.</text>
</comment>
<gene>
    <name evidence="1" type="ORF">K8U61_09370</name>
</gene>
<dbReference type="Proteomes" id="UP000780875">
    <property type="component" value="Unassembled WGS sequence"/>
</dbReference>
<dbReference type="RefSeq" id="WP_224122742.1">
    <property type="nucleotide sequence ID" value="NZ_JAIQZJ010000004.1"/>
</dbReference>